<organism evidence="4">
    <name type="scientific">Cafileria marina</name>
    <dbReference type="NCBI Taxonomy" id="2557541"/>
    <lineage>
        <taxon>Eukaryota</taxon>
        <taxon>Sar</taxon>
        <taxon>Stramenopiles</taxon>
        <taxon>Bigyra</taxon>
        <taxon>Opalozoa</taxon>
        <taxon>Bicosoecida</taxon>
        <taxon>Cafileria</taxon>
    </lineage>
</organism>
<dbReference type="GO" id="GO:0005840">
    <property type="term" value="C:ribosome"/>
    <property type="evidence" value="ECO:0007669"/>
    <property type="project" value="UniProtKB-KW"/>
</dbReference>
<dbReference type="FunFam" id="3.30.1490.10:FF:000001">
    <property type="entry name" value="30S ribosomal protein S8"/>
    <property type="match status" value="1"/>
</dbReference>
<name>A0A5B9ILS1_9STRA</name>
<reference evidence="4" key="1">
    <citation type="journal article" date="2019" name="Microorganisms">
        <title>Morphology, Ultrastructure, and Mitochondrial Genome of the Marine Non-Photosynthetic Bicosoecid Cafileria marina Gen. et sp. nov.</title>
        <authorList>
            <person name="Jirsova D."/>
            <person name="Fussy Z."/>
            <person name="Richtova J."/>
            <person name="Gruber A."/>
            <person name="Obornik M."/>
        </authorList>
    </citation>
    <scope>NUCLEOTIDE SEQUENCE</scope>
    <source>
        <strain evidence="4">Kf007</strain>
    </source>
</reference>
<dbReference type="PANTHER" id="PTHR11758">
    <property type="entry name" value="40S RIBOSOMAL PROTEIN S15A"/>
    <property type="match status" value="1"/>
</dbReference>
<dbReference type="EMBL" id="MK702077">
    <property type="protein sequence ID" value="QEF30259.1"/>
    <property type="molecule type" value="Genomic_DNA"/>
</dbReference>
<dbReference type="GeneID" id="41791377"/>
<gene>
    <name evidence="4" type="primary">rps8</name>
</gene>
<dbReference type="RefSeq" id="YP_009688835.1">
    <property type="nucleotide sequence ID" value="NC_044635.1"/>
</dbReference>
<dbReference type="Gene3D" id="3.30.1370.30">
    <property type="match status" value="1"/>
</dbReference>
<comment type="similarity">
    <text evidence="1">Belongs to the universal ribosomal protein uS8 family.</text>
</comment>
<protein>
    <submittedName>
        <fullName evidence="4">Ribosomal protein S8</fullName>
    </submittedName>
</protein>
<dbReference type="GO" id="GO:0003735">
    <property type="term" value="F:structural constituent of ribosome"/>
    <property type="evidence" value="ECO:0007669"/>
    <property type="project" value="InterPro"/>
</dbReference>
<evidence type="ECO:0000256" key="3">
    <source>
        <dbReference type="ARBA" id="ARBA00023274"/>
    </source>
</evidence>
<dbReference type="InterPro" id="IPR000630">
    <property type="entry name" value="Ribosomal_uS8"/>
</dbReference>
<evidence type="ECO:0000256" key="1">
    <source>
        <dbReference type="ARBA" id="ARBA00006471"/>
    </source>
</evidence>
<dbReference type="GO" id="GO:0005737">
    <property type="term" value="C:cytoplasm"/>
    <property type="evidence" value="ECO:0007669"/>
    <property type="project" value="UniProtKB-ARBA"/>
</dbReference>
<accession>A0A5B9ILS1</accession>
<keyword evidence="2 4" id="KW-0689">Ribosomal protein</keyword>
<dbReference type="Pfam" id="PF00410">
    <property type="entry name" value="Ribosomal_S8"/>
    <property type="match status" value="1"/>
</dbReference>
<evidence type="ECO:0000256" key="2">
    <source>
        <dbReference type="ARBA" id="ARBA00022980"/>
    </source>
</evidence>
<proteinExistence type="inferred from homology"/>
<sequence>MNKNLIYVLRIIQNGITSGLKTVTVTDKISKSNLCLKVLISLKKEGFIKSFQYTLLKKNIIKFEINLRYLATNKNVIKNITLISKPGKRVYSSIKTLWNIKTNTNIFFLSTSKGIITDKDARLKNLSGEILFCIN</sequence>
<dbReference type="GO" id="GO:0006412">
    <property type="term" value="P:translation"/>
    <property type="evidence" value="ECO:0007669"/>
    <property type="project" value="InterPro"/>
</dbReference>
<dbReference type="AlphaFoldDB" id="A0A5B9ILS1"/>
<dbReference type="SUPFAM" id="SSF56047">
    <property type="entry name" value="Ribosomal protein S8"/>
    <property type="match status" value="1"/>
</dbReference>
<keyword evidence="4" id="KW-0496">Mitochondrion</keyword>
<dbReference type="InterPro" id="IPR035987">
    <property type="entry name" value="Ribosomal_uS8_sf"/>
</dbReference>
<geneLocation type="mitochondrion" evidence="4"/>
<evidence type="ECO:0000313" key="4">
    <source>
        <dbReference type="EMBL" id="QEF30259.1"/>
    </source>
</evidence>
<keyword evidence="3" id="KW-0687">Ribonucleoprotein</keyword>
<dbReference type="Gene3D" id="3.30.1490.10">
    <property type="match status" value="1"/>
</dbReference>
<dbReference type="GO" id="GO:1990904">
    <property type="term" value="C:ribonucleoprotein complex"/>
    <property type="evidence" value="ECO:0007669"/>
    <property type="project" value="UniProtKB-KW"/>
</dbReference>